<dbReference type="SMART" id="SM00535">
    <property type="entry name" value="RIBOc"/>
    <property type="match status" value="1"/>
</dbReference>
<comment type="function">
    <text evidence="15">Digests double-stranded RNA. Involved in the processing of primary rRNA transcript to yield the immediate precursors to the large and small rRNAs (23S and 16S). Processes some mRNAs, and tRNAs when they are encoded in the rRNA operon. Processes pre-crRNA and tracrRNA of type II CRISPR loci if present in the organism.</text>
</comment>
<comment type="cofactor">
    <cofactor evidence="15">
        <name>Mg(2+)</name>
        <dbReference type="ChEBI" id="CHEBI:18420"/>
    </cofactor>
</comment>
<dbReference type="PROSITE" id="PS50142">
    <property type="entry name" value="RNASE_3_2"/>
    <property type="match status" value="1"/>
</dbReference>
<feature type="compositionally biased region" description="Basic residues" evidence="16">
    <location>
        <begin position="264"/>
        <end position="282"/>
    </location>
</feature>
<feature type="binding site" evidence="15">
    <location>
        <position position="113"/>
    </location>
    <ligand>
        <name>Mg(2+)</name>
        <dbReference type="ChEBI" id="CHEBI:18420"/>
    </ligand>
</feature>
<dbReference type="STRING" id="1357400.HMPREF2086_01666"/>
<dbReference type="CDD" id="cd10845">
    <property type="entry name" value="DSRM_RNAse_III_family"/>
    <property type="match status" value="1"/>
</dbReference>
<dbReference type="Gene3D" id="3.30.160.20">
    <property type="match status" value="1"/>
</dbReference>
<keyword evidence="13 15" id="KW-0460">Magnesium</keyword>
<evidence type="ECO:0000256" key="7">
    <source>
        <dbReference type="ARBA" id="ARBA00022664"/>
    </source>
</evidence>
<gene>
    <name evidence="15" type="primary">rnc</name>
    <name evidence="19" type="ORF">HMPREF2086_01666</name>
</gene>
<dbReference type="HOGENOM" id="CLU_000907_1_3_7"/>
<dbReference type="Pfam" id="PF14622">
    <property type="entry name" value="Ribonucleas_3_3"/>
    <property type="match status" value="1"/>
</dbReference>
<dbReference type="Pfam" id="PF00035">
    <property type="entry name" value="dsrm"/>
    <property type="match status" value="1"/>
</dbReference>
<dbReference type="GO" id="GO:0005737">
    <property type="term" value="C:cytoplasm"/>
    <property type="evidence" value="ECO:0007669"/>
    <property type="project" value="UniProtKB-SubCell"/>
</dbReference>
<dbReference type="GO" id="GO:0006364">
    <property type="term" value="P:rRNA processing"/>
    <property type="evidence" value="ECO:0007669"/>
    <property type="project" value="UniProtKB-UniRule"/>
</dbReference>
<dbReference type="NCBIfam" id="TIGR02191">
    <property type="entry name" value="RNaseIII"/>
    <property type="match status" value="1"/>
</dbReference>
<evidence type="ECO:0000256" key="4">
    <source>
        <dbReference type="ARBA" id="ARBA00011738"/>
    </source>
</evidence>
<evidence type="ECO:0000256" key="6">
    <source>
        <dbReference type="ARBA" id="ARBA00022552"/>
    </source>
</evidence>
<dbReference type="OrthoDB" id="9805026at2"/>
<evidence type="ECO:0000256" key="10">
    <source>
        <dbReference type="ARBA" id="ARBA00022723"/>
    </source>
</evidence>
<keyword evidence="7 15" id="KW-0507">mRNA processing</keyword>
<evidence type="ECO:0000259" key="18">
    <source>
        <dbReference type="PROSITE" id="PS50142"/>
    </source>
</evidence>
<comment type="similarity">
    <text evidence="3">Belongs to the ribonuclease III family.</text>
</comment>
<keyword evidence="5 15" id="KW-0963">Cytoplasm</keyword>
<comment type="subunit">
    <text evidence="4 15">Homodimer.</text>
</comment>
<evidence type="ECO:0000256" key="14">
    <source>
        <dbReference type="ARBA" id="ARBA00022884"/>
    </source>
</evidence>
<keyword evidence="15" id="KW-0699">rRNA-binding</keyword>
<dbReference type="FunFam" id="1.10.1520.10:FF:000001">
    <property type="entry name" value="Ribonuclease 3"/>
    <property type="match status" value="1"/>
</dbReference>
<dbReference type="InterPro" id="IPR014720">
    <property type="entry name" value="dsRBD_dom"/>
</dbReference>
<dbReference type="SUPFAM" id="SSF69065">
    <property type="entry name" value="RNase III domain-like"/>
    <property type="match status" value="1"/>
</dbReference>
<dbReference type="PANTHER" id="PTHR11207">
    <property type="entry name" value="RIBONUCLEASE III"/>
    <property type="match status" value="1"/>
</dbReference>
<dbReference type="FunFam" id="3.30.160.20:FF:000003">
    <property type="entry name" value="Ribonuclease 3"/>
    <property type="match status" value="1"/>
</dbReference>
<protein>
    <recommendedName>
        <fullName evidence="15">Ribonuclease 3</fullName>
        <ecNumber evidence="15">3.1.26.3</ecNumber>
    </recommendedName>
    <alternativeName>
        <fullName evidence="15">Ribonuclease III</fullName>
        <shortName evidence="15">RNase III</shortName>
    </alternativeName>
</protein>
<dbReference type="GO" id="GO:0008033">
    <property type="term" value="P:tRNA processing"/>
    <property type="evidence" value="ECO:0007669"/>
    <property type="project" value="UniProtKB-KW"/>
</dbReference>
<dbReference type="PROSITE" id="PS00517">
    <property type="entry name" value="RNASE_3_1"/>
    <property type="match status" value="1"/>
</dbReference>
<proteinExistence type="inferred from homology"/>
<dbReference type="GO" id="GO:0019843">
    <property type="term" value="F:rRNA binding"/>
    <property type="evidence" value="ECO:0007669"/>
    <property type="project" value="UniProtKB-KW"/>
</dbReference>
<name>V8C721_9HELI</name>
<evidence type="ECO:0000313" key="19">
    <source>
        <dbReference type="EMBL" id="ETD22867.1"/>
    </source>
</evidence>
<dbReference type="PATRIC" id="fig|1357400.3.peg.2244"/>
<accession>V8C721</accession>
<evidence type="ECO:0000256" key="15">
    <source>
        <dbReference type="HAMAP-Rule" id="MF_00104"/>
    </source>
</evidence>
<evidence type="ECO:0000256" key="11">
    <source>
        <dbReference type="ARBA" id="ARBA00022759"/>
    </source>
</evidence>
<evidence type="ECO:0000256" key="3">
    <source>
        <dbReference type="ARBA" id="ARBA00010183"/>
    </source>
</evidence>
<dbReference type="EC" id="3.1.26.3" evidence="15"/>
<evidence type="ECO:0000256" key="2">
    <source>
        <dbReference type="ARBA" id="ARBA00004496"/>
    </source>
</evidence>
<evidence type="ECO:0000313" key="20">
    <source>
        <dbReference type="Proteomes" id="UP000018731"/>
    </source>
</evidence>
<dbReference type="CDD" id="cd00593">
    <property type="entry name" value="RIBOc"/>
    <property type="match status" value="1"/>
</dbReference>
<keyword evidence="9 15" id="KW-0540">Nuclease</keyword>
<dbReference type="GO" id="GO:0003725">
    <property type="term" value="F:double-stranded RNA binding"/>
    <property type="evidence" value="ECO:0007669"/>
    <property type="project" value="TreeGrafter"/>
</dbReference>
<dbReference type="AlphaFoldDB" id="V8C721"/>
<dbReference type="GO" id="GO:0046872">
    <property type="term" value="F:metal ion binding"/>
    <property type="evidence" value="ECO:0007669"/>
    <property type="project" value="UniProtKB-KW"/>
</dbReference>
<feature type="binding site" evidence="15">
    <location>
        <position position="116"/>
    </location>
    <ligand>
        <name>Mg(2+)</name>
        <dbReference type="ChEBI" id="CHEBI:18420"/>
    </ligand>
</feature>
<dbReference type="eggNOG" id="COG0571">
    <property type="taxonomic scope" value="Bacteria"/>
</dbReference>
<evidence type="ECO:0000259" key="17">
    <source>
        <dbReference type="PROSITE" id="PS50137"/>
    </source>
</evidence>
<dbReference type="SUPFAM" id="SSF54768">
    <property type="entry name" value="dsRNA-binding domain-like"/>
    <property type="match status" value="1"/>
</dbReference>
<reference evidence="19 20" key="1">
    <citation type="journal article" date="2014" name="Genome Announc.">
        <title>Draft genome sequences of six enterohepatic helicobacter species isolated from humans and one from rhesus macaques.</title>
        <authorList>
            <person name="Shen Z."/>
            <person name="Sheh A."/>
            <person name="Young S.K."/>
            <person name="Abouelliel A."/>
            <person name="Ward D.V."/>
            <person name="Earl A.M."/>
            <person name="Fox J.G."/>
        </authorList>
    </citation>
    <scope>NUCLEOTIDE SEQUENCE [LARGE SCALE GENOMIC DNA]</scope>
    <source>
        <strain evidence="19 20">MIT 99-5501</strain>
    </source>
</reference>
<keyword evidence="10 15" id="KW-0479">Metal-binding</keyword>
<comment type="caution">
    <text evidence="19">The sequence shown here is derived from an EMBL/GenBank/DDBJ whole genome shotgun (WGS) entry which is preliminary data.</text>
</comment>
<sequence>MSNFTRLESALGYHFTNQKLLQEALTHKSCASTKNNERLEFLGDAVLDLLVGEYLFKKFAHFDEGRLSKMRASLVNEKSFASFARDLGVADFLVLSMSEEQNYGRQKDSLLSNAFEAIMGAMYLEAGIDKVREILGKILEKFYPNMRFENLLTDYKTALQELTQERFGVLPSYELLAQRGPDHKKEFFIQVCIHDAIYAKASGNSKKSAQQACAKLAYEELIKESTSQKHLQKDTQKNTQNQKESKKDSKQKNKHNEKESYTKDKKHKKPKSAKKSQKKAQK</sequence>
<dbReference type="InterPro" id="IPR036389">
    <property type="entry name" value="RNase_III_sf"/>
</dbReference>
<feature type="region of interest" description="Disordered" evidence="16">
    <location>
        <begin position="225"/>
        <end position="282"/>
    </location>
</feature>
<evidence type="ECO:0000256" key="8">
    <source>
        <dbReference type="ARBA" id="ARBA00022694"/>
    </source>
</evidence>
<dbReference type="Proteomes" id="UP000018731">
    <property type="component" value="Unassembled WGS sequence"/>
</dbReference>
<feature type="compositionally biased region" description="Basic and acidic residues" evidence="16">
    <location>
        <begin position="243"/>
        <end position="263"/>
    </location>
</feature>
<dbReference type="SMART" id="SM00358">
    <property type="entry name" value="DSRM"/>
    <property type="match status" value="1"/>
</dbReference>
<evidence type="ECO:0000256" key="1">
    <source>
        <dbReference type="ARBA" id="ARBA00000109"/>
    </source>
</evidence>
<dbReference type="GO" id="GO:0006397">
    <property type="term" value="P:mRNA processing"/>
    <property type="evidence" value="ECO:0007669"/>
    <property type="project" value="UniProtKB-UniRule"/>
</dbReference>
<dbReference type="GO" id="GO:0042802">
    <property type="term" value="F:identical protein binding"/>
    <property type="evidence" value="ECO:0007669"/>
    <property type="project" value="UniProtKB-ARBA"/>
</dbReference>
<keyword evidence="8 15" id="KW-0819">tRNA processing</keyword>
<keyword evidence="6 15" id="KW-0698">rRNA processing</keyword>
<feature type="binding site" evidence="15">
    <location>
        <position position="40"/>
    </location>
    <ligand>
        <name>Mg(2+)</name>
        <dbReference type="ChEBI" id="CHEBI:18420"/>
    </ligand>
</feature>
<dbReference type="GO" id="GO:0010468">
    <property type="term" value="P:regulation of gene expression"/>
    <property type="evidence" value="ECO:0007669"/>
    <property type="project" value="TreeGrafter"/>
</dbReference>
<evidence type="ECO:0000256" key="13">
    <source>
        <dbReference type="ARBA" id="ARBA00022842"/>
    </source>
</evidence>
<evidence type="ECO:0000256" key="12">
    <source>
        <dbReference type="ARBA" id="ARBA00022801"/>
    </source>
</evidence>
<keyword evidence="12 15" id="KW-0378">Hydrolase</keyword>
<feature type="domain" description="RNase III" evidence="18">
    <location>
        <begin position="4"/>
        <end position="127"/>
    </location>
</feature>
<feature type="active site" evidence="15">
    <location>
        <position position="116"/>
    </location>
</feature>
<dbReference type="EMBL" id="AZJI01000007">
    <property type="protein sequence ID" value="ETD22867.1"/>
    <property type="molecule type" value="Genomic_DNA"/>
</dbReference>
<feature type="compositionally biased region" description="Basic and acidic residues" evidence="16">
    <location>
        <begin position="225"/>
        <end position="236"/>
    </location>
</feature>
<comment type="subcellular location">
    <subcellularLocation>
        <location evidence="2 15">Cytoplasm</location>
    </subcellularLocation>
</comment>
<evidence type="ECO:0000256" key="9">
    <source>
        <dbReference type="ARBA" id="ARBA00022722"/>
    </source>
</evidence>
<dbReference type="HAMAP" id="MF_00104">
    <property type="entry name" value="RNase_III"/>
    <property type="match status" value="1"/>
</dbReference>
<keyword evidence="20" id="KW-1185">Reference proteome</keyword>
<dbReference type="InterPro" id="IPR011907">
    <property type="entry name" value="RNase_III"/>
</dbReference>
<feature type="active site" evidence="15">
    <location>
        <position position="44"/>
    </location>
</feature>
<dbReference type="PANTHER" id="PTHR11207:SF0">
    <property type="entry name" value="RIBONUCLEASE 3"/>
    <property type="match status" value="1"/>
</dbReference>
<evidence type="ECO:0000256" key="16">
    <source>
        <dbReference type="SAM" id="MobiDB-lite"/>
    </source>
</evidence>
<dbReference type="InterPro" id="IPR000999">
    <property type="entry name" value="RNase_III_dom"/>
</dbReference>
<evidence type="ECO:0000256" key="5">
    <source>
        <dbReference type="ARBA" id="ARBA00022490"/>
    </source>
</evidence>
<organism evidence="19 20">
    <name type="scientific">Helicobacter macacae MIT 99-5501</name>
    <dbReference type="NCBI Taxonomy" id="1357400"/>
    <lineage>
        <taxon>Bacteria</taxon>
        <taxon>Pseudomonadati</taxon>
        <taxon>Campylobacterota</taxon>
        <taxon>Epsilonproteobacteria</taxon>
        <taxon>Campylobacterales</taxon>
        <taxon>Helicobacteraceae</taxon>
        <taxon>Helicobacter</taxon>
    </lineage>
</organism>
<dbReference type="Gene3D" id="1.10.1520.10">
    <property type="entry name" value="Ribonuclease III domain"/>
    <property type="match status" value="1"/>
</dbReference>
<dbReference type="PROSITE" id="PS50137">
    <property type="entry name" value="DS_RBD"/>
    <property type="match status" value="1"/>
</dbReference>
<keyword evidence="11 15" id="KW-0255">Endonuclease</keyword>
<feature type="domain" description="DRBM" evidence="17">
    <location>
        <begin position="154"/>
        <end position="223"/>
    </location>
</feature>
<comment type="catalytic activity">
    <reaction evidence="1 15">
        <text>Endonucleolytic cleavage to 5'-phosphomonoester.</text>
        <dbReference type="EC" id="3.1.26.3"/>
    </reaction>
</comment>
<dbReference type="GO" id="GO:0004525">
    <property type="term" value="F:ribonuclease III activity"/>
    <property type="evidence" value="ECO:0007669"/>
    <property type="project" value="UniProtKB-UniRule"/>
</dbReference>
<keyword evidence="14 15" id="KW-0694">RNA-binding</keyword>